<dbReference type="InterPro" id="IPR002637">
    <property type="entry name" value="RdgB/HAM1"/>
</dbReference>
<dbReference type="Gene3D" id="3.40.50.150">
    <property type="entry name" value="Vaccinia Virus protein VP39"/>
    <property type="match status" value="1"/>
</dbReference>
<accession>A0A2H0YMT7</accession>
<dbReference type="GO" id="GO:0009143">
    <property type="term" value="P:nucleoside triphosphate catabolic process"/>
    <property type="evidence" value="ECO:0007669"/>
    <property type="project" value="InterPro"/>
</dbReference>
<dbReference type="InterPro" id="IPR050320">
    <property type="entry name" value="N5-glutamine_MTase"/>
</dbReference>
<dbReference type="InterPro" id="IPR029063">
    <property type="entry name" value="SAM-dependent_MTases_sf"/>
</dbReference>
<keyword evidence="5" id="KW-0378">Hydrolase</keyword>
<evidence type="ECO:0000256" key="6">
    <source>
        <dbReference type="ARBA" id="ARBA00048391"/>
    </source>
</evidence>
<keyword evidence="2" id="KW-0489">Methyltransferase</keyword>
<protein>
    <recommendedName>
        <fullName evidence="1">peptide chain release factor N(5)-glutamine methyltransferase</fullName>
        <ecNumber evidence="1">2.1.1.297</ecNumber>
    </recommendedName>
</protein>
<comment type="catalytic activity">
    <reaction evidence="6">
        <text>L-glutaminyl-[peptide chain release factor] + S-adenosyl-L-methionine = N(5)-methyl-L-glutaminyl-[peptide chain release factor] + S-adenosyl-L-homocysteine + H(+)</text>
        <dbReference type="Rhea" id="RHEA:42896"/>
        <dbReference type="Rhea" id="RHEA-COMP:10271"/>
        <dbReference type="Rhea" id="RHEA-COMP:10272"/>
        <dbReference type="ChEBI" id="CHEBI:15378"/>
        <dbReference type="ChEBI" id="CHEBI:30011"/>
        <dbReference type="ChEBI" id="CHEBI:57856"/>
        <dbReference type="ChEBI" id="CHEBI:59789"/>
        <dbReference type="ChEBI" id="CHEBI:61891"/>
        <dbReference type="EC" id="2.1.1.297"/>
    </reaction>
</comment>
<dbReference type="SUPFAM" id="SSF52972">
    <property type="entry name" value="ITPase-like"/>
    <property type="match status" value="1"/>
</dbReference>
<dbReference type="AlphaFoldDB" id="A0A2H0YMT7"/>
<evidence type="ECO:0000256" key="2">
    <source>
        <dbReference type="ARBA" id="ARBA00022603"/>
    </source>
</evidence>
<organism evidence="8 9">
    <name type="scientific">Candidatus Nealsonbacteria bacterium CG08_land_8_20_14_0_20_38_20</name>
    <dbReference type="NCBI Taxonomy" id="1974705"/>
    <lineage>
        <taxon>Bacteria</taxon>
        <taxon>Candidatus Nealsoniibacteriota</taxon>
    </lineage>
</organism>
<dbReference type="InterPro" id="IPR007848">
    <property type="entry name" value="Small_mtfrase_dom"/>
</dbReference>
<evidence type="ECO:0000256" key="3">
    <source>
        <dbReference type="ARBA" id="ARBA00022679"/>
    </source>
</evidence>
<evidence type="ECO:0000313" key="9">
    <source>
        <dbReference type="Proteomes" id="UP000230088"/>
    </source>
</evidence>
<proteinExistence type="predicted"/>
<dbReference type="Pfam" id="PF05175">
    <property type="entry name" value="MTS"/>
    <property type="match status" value="1"/>
</dbReference>
<dbReference type="Proteomes" id="UP000230088">
    <property type="component" value="Unassembled WGS sequence"/>
</dbReference>
<dbReference type="GO" id="GO:0102559">
    <property type="term" value="F:peptide chain release factor N(5)-glutamine methyltransferase activity"/>
    <property type="evidence" value="ECO:0007669"/>
    <property type="project" value="UniProtKB-EC"/>
</dbReference>
<dbReference type="NCBIfam" id="TIGR00536">
    <property type="entry name" value="hemK_fam"/>
    <property type="match status" value="1"/>
</dbReference>
<dbReference type="InterPro" id="IPR029001">
    <property type="entry name" value="ITPase-like_fam"/>
</dbReference>
<comment type="caution">
    <text evidence="8">The sequence shown here is derived from an EMBL/GenBank/DDBJ whole genome shotgun (WGS) entry which is preliminary data.</text>
</comment>
<sequence>MKKLLLATFNPGKIKEYRLLLKGLPFKLVTLKNFGVKEKFEENKKTLEENAREKAKFYSKLTNLPTIADDSGLEIEFLKGEPGVRSRRWLGYEASDKELIAFALKKLKNVPWQKRKAQLRTILALVIPNREIPCGGRTPVFIFEGKIRGIIAREPKGRLLKGYPFRPLFYLPKFKKTFAELGLKKEIQIGHRKKAIKKLIPVLRAKLIRTVKFLNCKIDVSKKVFRPRPETEFWTALAIKEIKKLRGKINPERSRRIEVLDIFSATGCVGVSVLKNVKNSFCDFVDIDENALEEIKINLKINKIEKGRYRIIKSDVFEKINKKYDFILANPPYVALERISEVQPSVLKEEPALALFGGRDGMDYIRRFLREVKNYLTLPAKNLAGGKFYLEFDPRQKNEIEKKEEYRFKFKKDQFKKWRFLVGLK</sequence>
<dbReference type="EC" id="2.1.1.297" evidence="1"/>
<evidence type="ECO:0000259" key="7">
    <source>
        <dbReference type="Pfam" id="PF05175"/>
    </source>
</evidence>
<dbReference type="Gene3D" id="3.90.950.10">
    <property type="match status" value="1"/>
</dbReference>
<dbReference type="GO" id="GO:0003676">
    <property type="term" value="F:nucleic acid binding"/>
    <property type="evidence" value="ECO:0007669"/>
    <property type="project" value="InterPro"/>
</dbReference>
<reference evidence="9" key="1">
    <citation type="submission" date="2017-09" db="EMBL/GenBank/DDBJ databases">
        <title>Depth-based differentiation of microbial function through sediment-hosted aquifers and enrichment of novel symbionts in the deep terrestrial subsurface.</title>
        <authorList>
            <person name="Probst A.J."/>
            <person name="Ladd B."/>
            <person name="Jarett J.K."/>
            <person name="Geller-Mcgrath D.E."/>
            <person name="Sieber C.M.K."/>
            <person name="Emerson J.B."/>
            <person name="Anantharaman K."/>
            <person name="Thomas B.C."/>
            <person name="Malmstrom R."/>
            <person name="Stieglmeier M."/>
            <person name="Klingl A."/>
            <person name="Woyke T."/>
            <person name="Ryan C.M."/>
            <person name="Banfield J.F."/>
        </authorList>
    </citation>
    <scope>NUCLEOTIDE SEQUENCE [LARGE SCALE GENOMIC DNA]</scope>
</reference>
<evidence type="ECO:0000256" key="1">
    <source>
        <dbReference type="ARBA" id="ARBA00012771"/>
    </source>
</evidence>
<keyword evidence="3" id="KW-0808">Transferase</keyword>
<dbReference type="InterPro" id="IPR004556">
    <property type="entry name" value="HemK-like"/>
</dbReference>
<dbReference type="GO" id="GO:0047429">
    <property type="term" value="F:nucleoside triphosphate diphosphatase activity"/>
    <property type="evidence" value="ECO:0007669"/>
    <property type="project" value="InterPro"/>
</dbReference>
<dbReference type="PROSITE" id="PS00092">
    <property type="entry name" value="N6_MTASE"/>
    <property type="match status" value="1"/>
</dbReference>
<dbReference type="GO" id="GO:0032259">
    <property type="term" value="P:methylation"/>
    <property type="evidence" value="ECO:0007669"/>
    <property type="project" value="UniProtKB-KW"/>
</dbReference>
<dbReference type="PANTHER" id="PTHR18895">
    <property type="entry name" value="HEMK METHYLTRANSFERASE"/>
    <property type="match status" value="1"/>
</dbReference>
<dbReference type="Pfam" id="PF01725">
    <property type="entry name" value="Ham1p_like"/>
    <property type="match status" value="1"/>
</dbReference>
<dbReference type="CDD" id="cd00515">
    <property type="entry name" value="HAM1"/>
    <property type="match status" value="1"/>
</dbReference>
<name>A0A2H0YMT7_9BACT</name>
<dbReference type="InterPro" id="IPR002052">
    <property type="entry name" value="DNA_methylase_N6_adenine_CS"/>
</dbReference>
<dbReference type="PANTHER" id="PTHR18895:SF74">
    <property type="entry name" value="MTRF1L RELEASE FACTOR GLUTAMINE METHYLTRANSFERASE"/>
    <property type="match status" value="1"/>
</dbReference>
<dbReference type="SUPFAM" id="SSF53335">
    <property type="entry name" value="S-adenosyl-L-methionine-dependent methyltransferases"/>
    <property type="match status" value="1"/>
</dbReference>
<evidence type="ECO:0000313" key="8">
    <source>
        <dbReference type="EMBL" id="PIS39569.1"/>
    </source>
</evidence>
<evidence type="ECO:0000256" key="4">
    <source>
        <dbReference type="ARBA" id="ARBA00022691"/>
    </source>
</evidence>
<evidence type="ECO:0000256" key="5">
    <source>
        <dbReference type="ARBA" id="ARBA00022801"/>
    </source>
</evidence>
<dbReference type="EMBL" id="PEYD01000022">
    <property type="protein sequence ID" value="PIS39569.1"/>
    <property type="molecule type" value="Genomic_DNA"/>
</dbReference>
<gene>
    <name evidence="8" type="ORF">COT33_01200</name>
</gene>
<dbReference type="CDD" id="cd02440">
    <property type="entry name" value="AdoMet_MTases"/>
    <property type="match status" value="1"/>
</dbReference>
<feature type="domain" description="Methyltransferase small" evidence="7">
    <location>
        <begin position="256"/>
        <end position="336"/>
    </location>
</feature>
<keyword evidence="4" id="KW-0949">S-adenosyl-L-methionine</keyword>